<reference evidence="1" key="1">
    <citation type="submission" date="2021-01" db="EMBL/GenBank/DDBJ databases">
        <title>Fulvivirga kasyanovii gen. nov., sp nov., a novel member of the phylum Bacteroidetes isolated from seawater in a mussel farm.</title>
        <authorList>
            <person name="Zhao L.-H."/>
            <person name="Wang Z.-J."/>
        </authorList>
    </citation>
    <scope>NUCLEOTIDE SEQUENCE</scope>
    <source>
        <strain evidence="1">2943</strain>
    </source>
</reference>
<comment type="caution">
    <text evidence="1">The sequence shown here is derived from an EMBL/GenBank/DDBJ whole genome shotgun (WGS) entry which is preliminary data.</text>
</comment>
<proteinExistence type="predicted"/>
<keyword evidence="2" id="KW-1185">Reference proteome</keyword>
<organism evidence="1 2">
    <name type="scientific">Fulvivirga sediminis</name>
    <dbReference type="NCBI Taxonomy" id="2803949"/>
    <lineage>
        <taxon>Bacteria</taxon>
        <taxon>Pseudomonadati</taxon>
        <taxon>Bacteroidota</taxon>
        <taxon>Cytophagia</taxon>
        <taxon>Cytophagales</taxon>
        <taxon>Fulvivirgaceae</taxon>
        <taxon>Fulvivirga</taxon>
    </lineage>
</organism>
<evidence type="ECO:0000313" key="2">
    <source>
        <dbReference type="Proteomes" id="UP000659388"/>
    </source>
</evidence>
<dbReference type="EMBL" id="JAESIY010000001">
    <property type="protein sequence ID" value="MBL3654494.1"/>
    <property type="molecule type" value="Genomic_DNA"/>
</dbReference>
<name>A0A937F4F4_9BACT</name>
<accession>A0A937F4F4</accession>
<evidence type="ECO:0000313" key="1">
    <source>
        <dbReference type="EMBL" id="MBL3654494.1"/>
    </source>
</evidence>
<dbReference type="AlphaFoldDB" id="A0A937F4F4"/>
<dbReference type="Proteomes" id="UP000659388">
    <property type="component" value="Unassembled WGS sequence"/>
</dbReference>
<dbReference type="RefSeq" id="WP_202241323.1">
    <property type="nucleotide sequence ID" value="NZ_JAESIY010000001.1"/>
</dbReference>
<gene>
    <name evidence="1" type="ORF">JL102_00005</name>
</gene>
<sequence length="448" mass="52362">MIIVMLLCTQTKAQKLKTDKISFEYNKYPEVFIPEVYKSFIIEPRGNIFKKKYIISKAREMPINGLEKANKTEDADLIIELYTSGDLKILSEQTVSDGTSVRKQIKFQFPLKAYLYNNKEKKSFLRSDEIIHKEDTVVYLSSTYTNEANMKFLTDDDDHKRGVYNKILKEIAIYLEKFQSIQNKEYWYLFSAKGKKLNYDEIKNALDIVDDVFSSPINKSLDSKNIEKIRTSISVFEKELSQADTLDDKARINKEIASGLNYNLAFCYTWANEFDKAWYHLAKVTMIEESYKNELSKFMDQYQNRFLHNNQNINLFNELQGKWQLIDIVGGPYDLNKDGSNSSKLLNDELPDCYKSIFIVFSANQMGKFNSPVSNCQLSELDIYWKVKRNPSFSDILLGWSEEVNERYIDEYRMITHISNKKLILHGYARLDPSSDTTNEIDLVFTKE</sequence>
<protein>
    <submittedName>
        <fullName evidence="1">Uncharacterized protein</fullName>
    </submittedName>
</protein>